<protein>
    <submittedName>
        <fullName evidence="1">Uncharacterized protein</fullName>
    </submittedName>
</protein>
<evidence type="ECO:0000313" key="2">
    <source>
        <dbReference type="Proteomes" id="UP000198310"/>
    </source>
</evidence>
<accession>A0A238WD61</accession>
<organism evidence="1 2">
    <name type="scientific">Hymenobacter mucosus</name>
    <dbReference type="NCBI Taxonomy" id="1411120"/>
    <lineage>
        <taxon>Bacteria</taxon>
        <taxon>Pseudomonadati</taxon>
        <taxon>Bacteroidota</taxon>
        <taxon>Cytophagia</taxon>
        <taxon>Cytophagales</taxon>
        <taxon>Hymenobacteraceae</taxon>
        <taxon>Hymenobacter</taxon>
    </lineage>
</organism>
<evidence type="ECO:0000313" key="1">
    <source>
        <dbReference type="EMBL" id="SNR44408.1"/>
    </source>
</evidence>
<name>A0A238WD61_9BACT</name>
<dbReference type="RefSeq" id="WP_045688306.1">
    <property type="nucleotide sequence ID" value="NZ_FZNS01000002.1"/>
</dbReference>
<dbReference type="AlphaFoldDB" id="A0A238WD61"/>
<sequence length="135" mass="15680">MSSDSSFSLTPRPDLGVLIARWAEDAPTPQLQRHYAALLAAAQQHGLWRWLLDVRRRDQLDPEFGWWSTHIFYPEVAHVAVPPFRIAVHCSPVRLAIYESDSVQQQYIRYGTSEERAYQLRLFIEEGPAMEWLLS</sequence>
<keyword evidence="2" id="KW-1185">Reference proteome</keyword>
<gene>
    <name evidence="1" type="ORF">SAMN06269173_102484</name>
</gene>
<dbReference type="Proteomes" id="UP000198310">
    <property type="component" value="Unassembled WGS sequence"/>
</dbReference>
<proteinExistence type="predicted"/>
<reference evidence="2" key="1">
    <citation type="submission" date="2017-06" db="EMBL/GenBank/DDBJ databases">
        <authorList>
            <person name="Varghese N."/>
            <person name="Submissions S."/>
        </authorList>
    </citation>
    <scope>NUCLEOTIDE SEQUENCE [LARGE SCALE GENOMIC DNA]</scope>
    <source>
        <strain evidence="2">DSM 28041</strain>
    </source>
</reference>
<dbReference type="EMBL" id="FZNS01000002">
    <property type="protein sequence ID" value="SNR44408.1"/>
    <property type="molecule type" value="Genomic_DNA"/>
</dbReference>